<evidence type="ECO:0000256" key="1">
    <source>
        <dbReference type="SAM" id="Phobius"/>
    </source>
</evidence>
<evidence type="ECO:0000313" key="2">
    <source>
        <dbReference type="EMBL" id="AHJ34458.1"/>
    </source>
</evidence>
<feature type="transmembrane region" description="Helical" evidence="1">
    <location>
        <begin position="20"/>
        <end position="38"/>
    </location>
</feature>
<dbReference type="AlphaFoldDB" id="A0A806LIZ6"/>
<reference evidence="2 3" key="1">
    <citation type="journal article" date="2014" name="Genome Announc.">
        <title>Whole Genome Sequence of the Probiotic Strain Lactobacillus paracasei N1115, Isolated from Traditional Chinese Fermented Milk.</title>
        <authorList>
            <person name="Wang S."/>
            <person name="Zhu H."/>
            <person name="He F."/>
            <person name="Luo Y."/>
            <person name="Kang Z."/>
            <person name="Lu C."/>
            <person name="Feng L."/>
            <person name="Lu X."/>
            <person name="Xue Y."/>
            <person name="Wang H."/>
        </authorList>
    </citation>
    <scope>NUCLEOTIDE SEQUENCE [LARGE SCALE GENOMIC DNA]</scope>
    <source>
        <strain evidence="2 3">N1115</strain>
    </source>
</reference>
<gene>
    <name evidence="2" type="ORF">AF91_11095</name>
</gene>
<dbReference type="Proteomes" id="UP000019441">
    <property type="component" value="Chromosome"/>
</dbReference>
<dbReference type="KEGG" id="lpq:AF91_11095"/>
<accession>A0A806LIZ6</accession>
<dbReference type="EMBL" id="CP007122">
    <property type="protein sequence ID" value="AHJ34458.1"/>
    <property type="molecule type" value="Genomic_DNA"/>
</dbReference>
<keyword evidence="1" id="KW-0812">Transmembrane</keyword>
<evidence type="ECO:0000313" key="3">
    <source>
        <dbReference type="Proteomes" id="UP000019441"/>
    </source>
</evidence>
<keyword evidence="1" id="KW-0472">Membrane</keyword>
<sequence length="53" mass="6137">MIITLVQFTHWPPERVNTRRAFLMLLNVLSIFVFAILIKEAASIVAKFITYIS</sequence>
<name>A0A806LIZ6_LACPA</name>
<organism evidence="2 3">
    <name type="scientific">Lacticaseibacillus paracasei N1115</name>
    <dbReference type="NCBI Taxonomy" id="1446494"/>
    <lineage>
        <taxon>Bacteria</taxon>
        <taxon>Bacillati</taxon>
        <taxon>Bacillota</taxon>
        <taxon>Bacilli</taxon>
        <taxon>Lactobacillales</taxon>
        <taxon>Lactobacillaceae</taxon>
        <taxon>Lacticaseibacillus</taxon>
    </lineage>
</organism>
<keyword evidence="1" id="KW-1133">Transmembrane helix</keyword>
<protein>
    <submittedName>
        <fullName evidence="2">Uncharacterized protein</fullName>
    </submittedName>
</protein>
<proteinExistence type="predicted"/>